<evidence type="ECO:0000313" key="3">
    <source>
        <dbReference type="Proteomes" id="UP000887013"/>
    </source>
</evidence>
<protein>
    <submittedName>
        <fullName evidence="2">Uncharacterized protein</fullName>
    </submittedName>
</protein>
<dbReference type="AlphaFoldDB" id="A0A8X6U6N0"/>
<gene>
    <name evidence="2" type="ORF">NPIL_248821</name>
</gene>
<evidence type="ECO:0000313" key="2">
    <source>
        <dbReference type="EMBL" id="GFT79826.1"/>
    </source>
</evidence>
<dbReference type="EMBL" id="BMAW01071811">
    <property type="protein sequence ID" value="GFT79826.1"/>
    <property type="molecule type" value="Genomic_DNA"/>
</dbReference>
<proteinExistence type="predicted"/>
<name>A0A8X6U6N0_NEPPI</name>
<evidence type="ECO:0000256" key="1">
    <source>
        <dbReference type="SAM" id="MobiDB-lite"/>
    </source>
</evidence>
<reference evidence="2" key="1">
    <citation type="submission" date="2020-08" db="EMBL/GenBank/DDBJ databases">
        <title>Multicomponent nature underlies the extraordinary mechanical properties of spider dragline silk.</title>
        <authorList>
            <person name="Kono N."/>
            <person name="Nakamura H."/>
            <person name="Mori M."/>
            <person name="Yoshida Y."/>
            <person name="Ohtoshi R."/>
            <person name="Malay A.D."/>
            <person name="Moran D.A.P."/>
            <person name="Tomita M."/>
            <person name="Numata K."/>
            <person name="Arakawa K."/>
        </authorList>
    </citation>
    <scope>NUCLEOTIDE SEQUENCE</scope>
</reference>
<feature type="compositionally biased region" description="Polar residues" evidence="1">
    <location>
        <begin position="45"/>
        <end position="88"/>
    </location>
</feature>
<dbReference type="Proteomes" id="UP000887013">
    <property type="component" value="Unassembled WGS sequence"/>
</dbReference>
<feature type="region of interest" description="Disordered" evidence="1">
    <location>
        <begin position="45"/>
        <end position="100"/>
    </location>
</feature>
<comment type="caution">
    <text evidence="2">The sequence shown here is derived from an EMBL/GenBank/DDBJ whole genome shotgun (WGS) entry which is preliminary data.</text>
</comment>
<keyword evidence="3" id="KW-1185">Reference proteome</keyword>
<sequence>MAESRQRWSYALLLVQGPPQNNRAWILQPGGYRVHLPRLATDIVTSTTDNDDQVSSTTDNDDQVTSTTDNDDQVTSTTDNDDQVTSTMDIDDEVSSTQEN</sequence>
<accession>A0A8X6U6N0</accession>
<organism evidence="2 3">
    <name type="scientific">Nephila pilipes</name>
    <name type="common">Giant wood spider</name>
    <name type="synonym">Nephila maculata</name>
    <dbReference type="NCBI Taxonomy" id="299642"/>
    <lineage>
        <taxon>Eukaryota</taxon>
        <taxon>Metazoa</taxon>
        <taxon>Ecdysozoa</taxon>
        <taxon>Arthropoda</taxon>
        <taxon>Chelicerata</taxon>
        <taxon>Arachnida</taxon>
        <taxon>Araneae</taxon>
        <taxon>Araneomorphae</taxon>
        <taxon>Entelegynae</taxon>
        <taxon>Araneoidea</taxon>
        <taxon>Nephilidae</taxon>
        <taxon>Nephila</taxon>
    </lineage>
</organism>